<feature type="transmembrane region" description="Helical" evidence="1">
    <location>
        <begin position="148"/>
        <end position="170"/>
    </location>
</feature>
<dbReference type="CDD" id="cd16935">
    <property type="entry name" value="HATPase_AgrC-ComD-like"/>
    <property type="match status" value="1"/>
</dbReference>
<keyword evidence="4" id="KW-1185">Reference proteome</keyword>
<gene>
    <name evidence="3" type="ORF">SAMN05421659_110146</name>
</gene>
<dbReference type="OrthoDB" id="9156435at2"/>
<feature type="transmembrane region" description="Helical" evidence="1">
    <location>
        <begin position="116"/>
        <end position="136"/>
    </location>
</feature>
<proteinExistence type="predicted"/>
<evidence type="ECO:0000313" key="3">
    <source>
        <dbReference type="EMBL" id="SEW33674.1"/>
    </source>
</evidence>
<dbReference type="STRING" id="99656.SAMN05421659_110146"/>
<feature type="transmembrane region" description="Helical" evidence="1">
    <location>
        <begin position="6"/>
        <end position="24"/>
    </location>
</feature>
<evidence type="ECO:0000313" key="4">
    <source>
        <dbReference type="Proteomes" id="UP000199701"/>
    </source>
</evidence>
<dbReference type="InterPro" id="IPR032834">
    <property type="entry name" value="NatK-like_C"/>
</dbReference>
<dbReference type="EMBL" id="FOJI01000010">
    <property type="protein sequence ID" value="SEW33674.1"/>
    <property type="molecule type" value="Genomic_DNA"/>
</dbReference>
<dbReference type="GO" id="GO:0016301">
    <property type="term" value="F:kinase activity"/>
    <property type="evidence" value="ECO:0007669"/>
    <property type="project" value="UniProtKB-KW"/>
</dbReference>
<sequence>MITYLFPHILRSVVSDVMMLLFLFTLAQPKYKNKKLVWLFVAILIVSCICSSYYYLQKDFTTLTKFQMVLIALICLASKPLFKDTLMQWIFNFITMSNAFMAIVVLSYLCRRLLPYPLYTNTAIRFILFAVLIVIFHRYVKPFYRQAVSHWSTFILTVFAFFINMSYLLISGGDIERAMNTNKTALLLMIFLMIVTYITIFLALKILTKEYTLKEEKIQAQTREDLLRVQMNSMQDLLQVIGEADRKNRIDSHDRRHRDNTLLELLRQGEIDEAVVRLEQTASAPCVTVKRYCENTTVNAAISYYAAAAHNENILFKAQLDIPDTITVDVLELSIVIGNLLENAIHACKMISNDKERYINFTFFCNGQLVFEIENPYVGELTYDSNGYPTSFEKDHGLGIKSVIGFAHKHGAQLRYTSENGVFRVRVLI</sequence>
<keyword evidence="3" id="KW-0418">Kinase</keyword>
<dbReference type="RefSeq" id="WP_092454918.1">
    <property type="nucleotide sequence ID" value="NZ_FOJI01000010.1"/>
</dbReference>
<evidence type="ECO:0000256" key="1">
    <source>
        <dbReference type="SAM" id="Phobius"/>
    </source>
</evidence>
<dbReference type="Proteomes" id="UP000199701">
    <property type="component" value="Unassembled WGS sequence"/>
</dbReference>
<dbReference type="SUPFAM" id="SSF55874">
    <property type="entry name" value="ATPase domain of HSP90 chaperone/DNA topoisomerase II/histidine kinase"/>
    <property type="match status" value="1"/>
</dbReference>
<protein>
    <submittedName>
        <fullName evidence="3">Sensor histidine kinase YesM</fullName>
    </submittedName>
</protein>
<feature type="transmembrane region" description="Helical" evidence="1">
    <location>
        <begin position="36"/>
        <end position="56"/>
    </location>
</feature>
<feature type="domain" description="Sensor histidine kinase NatK-like C-terminal" evidence="2">
    <location>
        <begin position="330"/>
        <end position="429"/>
    </location>
</feature>
<keyword evidence="1" id="KW-0812">Transmembrane</keyword>
<organism evidence="3 4">
    <name type="scientific">[Clostridium] fimetarium</name>
    <dbReference type="NCBI Taxonomy" id="99656"/>
    <lineage>
        <taxon>Bacteria</taxon>
        <taxon>Bacillati</taxon>
        <taxon>Bacillota</taxon>
        <taxon>Clostridia</taxon>
        <taxon>Lachnospirales</taxon>
        <taxon>Lachnospiraceae</taxon>
    </lineage>
</organism>
<accession>A0A1I0R033</accession>
<keyword evidence="3" id="KW-0808">Transferase</keyword>
<dbReference type="InterPro" id="IPR036890">
    <property type="entry name" value="HATPase_C_sf"/>
</dbReference>
<name>A0A1I0R033_9FIRM</name>
<keyword evidence="1" id="KW-0472">Membrane</keyword>
<dbReference type="Gene3D" id="3.30.565.10">
    <property type="entry name" value="Histidine kinase-like ATPase, C-terminal domain"/>
    <property type="match status" value="1"/>
</dbReference>
<dbReference type="Pfam" id="PF14501">
    <property type="entry name" value="HATPase_c_5"/>
    <property type="match status" value="1"/>
</dbReference>
<dbReference type="AlphaFoldDB" id="A0A1I0R033"/>
<reference evidence="3 4" key="1">
    <citation type="submission" date="2016-10" db="EMBL/GenBank/DDBJ databases">
        <authorList>
            <person name="de Groot N.N."/>
        </authorList>
    </citation>
    <scope>NUCLEOTIDE SEQUENCE [LARGE SCALE GENOMIC DNA]</scope>
    <source>
        <strain evidence="3 4">DSM 9179</strain>
    </source>
</reference>
<feature type="transmembrane region" description="Helical" evidence="1">
    <location>
        <begin position="89"/>
        <end position="110"/>
    </location>
</feature>
<feature type="transmembrane region" description="Helical" evidence="1">
    <location>
        <begin position="185"/>
        <end position="207"/>
    </location>
</feature>
<evidence type="ECO:0000259" key="2">
    <source>
        <dbReference type="Pfam" id="PF14501"/>
    </source>
</evidence>
<keyword evidence="1" id="KW-1133">Transmembrane helix</keyword>